<dbReference type="InterPro" id="IPR002933">
    <property type="entry name" value="Peptidase_M20"/>
</dbReference>
<name>A0ABZ3J6L9_SPOA4</name>
<protein>
    <recommendedName>
        <fullName evidence="9">Peptidase T</fullName>
        <ecNumber evidence="9">3.4.11.4</ecNumber>
    </recommendedName>
    <alternativeName>
        <fullName evidence="9">Aminotripeptidase</fullName>
        <shortName evidence="9">Tripeptidase</shortName>
    </alternativeName>
    <alternativeName>
        <fullName evidence="9">Tripeptide aminopeptidase</fullName>
    </alternativeName>
</protein>
<evidence type="ECO:0000256" key="6">
    <source>
        <dbReference type="ARBA" id="ARBA00022801"/>
    </source>
</evidence>
<evidence type="ECO:0000256" key="4">
    <source>
        <dbReference type="ARBA" id="ARBA00022670"/>
    </source>
</evidence>
<dbReference type="EMBL" id="CP155571">
    <property type="protein sequence ID" value="XFO73761.1"/>
    <property type="molecule type" value="Genomic_DNA"/>
</dbReference>
<keyword evidence="5 9" id="KW-0479">Metal-binding</keyword>
<keyword evidence="6 9" id="KW-0378">Hydrolase</keyword>
<evidence type="ECO:0000313" key="12">
    <source>
        <dbReference type="Proteomes" id="UP000216052"/>
    </source>
</evidence>
<dbReference type="GO" id="GO:0045148">
    <property type="term" value="F:tripeptide aminopeptidase activity"/>
    <property type="evidence" value="ECO:0007669"/>
    <property type="project" value="UniProtKB-EC"/>
</dbReference>
<keyword evidence="4 9" id="KW-0645">Protease</keyword>
<dbReference type="HAMAP" id="MF_00550">
    <property type="entry name" value="Aminopeptidase_M20"/>
    <property type="match status" value="1"/>
</dbReference>
<dbReference type="PANTHER" id="PTHR42994">
    <property type="entry name" value="PEPTIDASE T"/>
    <property type="match status" value="1"/>
</dbReference>
<feature type="binding site" evidence="9">
    <location>
        <position position="381"/>
    </location>
    <ligand>
        <name>Zn(2+)</name>
        <dbReference type="ChEBI" id="CHEBI:29105"/>
        <label>2</label>
    </ligand>
</feature>
<dbReference type="CDD" id="cd03892">
    <property type="entry name" value="M20_peptT"/>
    <property type="match status" value="1"/>
</dbReference>
<feature type="active site" evidence="9">
    <location>
        <position position="81"/>
    </location>
</feature>
<keyword evidence="8 9" id="KW-0482">Metalloprotease</keyword>
<keyword evidence="9" id="KW-0963">Cytoplasm</keyword>
<comment type="function">
    <text evidence="9">Cleaves the N-terminal amino acid of tripeptides.</text>
</comment>
<feature type="active site" description="Proton acceptor" evidence="9">
    <location>
        <position position="176"/>
    </location>
</feature>
<reference evidence="11" key="1">
    <citation type="submission" date="2024-05" db="EMBL/GenBank/DDBJ databases">
        <title>Isolation and characterization of Sporomusa carbonis sp. nov., a carboxydotrophic hydrogenogen in the genus of Sporomusa isolated from a charcoal burning pile.</title>
        <authorList>
            <person name="Boeer T."/>
            <person name="Rosenbaum F."/>
            <person name="Eysell L."/>
            <person name="Mueller V."/>
            <person name="Daniel R."/>
            <person name="Poehlein A."/>
        </authorList>
    </citation>
    <scope>NUCLEOTIDE SEQUENCE [LARGE SCALE GENOMIC DNA]</scope>
    <source>
        <strain evidence="11">DSM 3132</strain>
    </source>
</reference>
<evidence type="ECO:0000256" key="5">
    <source>
        <dbReference type="ARBA" id="ARBA00022723"/>
    </source>
</evidence>
<keyword evidence="3 9" id="KW-0031">Aminopeptidase</keyword>
<dbReference type="InterPro" id="IPR001261">
    <property type="entry name" value="ArgE/DapE_CS"/>
</dbReference>
<dbReference type="PANTHER" id="PTHR42994:SF1">
    <property type="entry name" value="PEPTIDASE T"/>
    <property type="match status" value="1"/>
</dbReference>
<evidence type="ECO:0000259" key="10">
    <source>
        <dbReference type="Pfam" id="PF07687"/>
    </source>
</evidence>
<feature type="binding site" evidence="9">
    <location>
        <position position="142"/>
    </location>
    <ligand>
        <name>Zn(2+)</name>
        <dbReference type="ChEBI" id="CHEBI:29105"/>
        <label>2</label>
    </ligand>
</feature>
<comment type="catalytic activity">
    <reaction evidence="1 9">
        <text>Release of the N-terminal residue from a tripeptide.</text>
        <dbReference type="EC" id="3.4.11.4"/>
    </reaction>
</comment>
<gene>
    <name evidence="11" type="primary">pepT_1</name>
    <name evidence="9" type="synonym">pepT</name>
    <name evidence="11" type="ORF">SPACI_038680</name>
</gene>
<feature type="binding site" evidence="9">
    <location>
        <position position="79"/>
    </location>
    <ligand>
        <name>Zn(2+)</name>
        <dbReference type="ChEBI" id="CHEBI:29105"/>
        <label>1</label>
    </ligand>
</feature>
<keyword evidence="7 9" id="KW-0862">Zinc</keyword>
<organism evidence="11 12">
    <name type="scientific">Sporomusa acidovorans (strain ATCC 49682 / DSM 3132 / Mol)</name>
    <dbReference type="NCBI Taxonomy" id="1123286"/>
    <lineage>
        <taxon>Bacteria</taxon>
        <taxon>Bacillati</taxon>
        <taxon>Bacillota</taxon>
        <taxon>Negativicutes</taxon>
        <taxon>Selenomonadales</taxon>
        <taxon>Sporomusaceae</taxon>
        <taxon>Sporomusa</taxon>
    </lineage>
</organism>
<feature type="binding site" evidence="9">
    <location>
        <position position="177"/>
    </location>
    <ligand>
        <name>Zn(2+)</name>
        <dbReference type="ChEBI" id="CHEBI:29105"/>
        <label>2</label>
    </ligand>
</feature>
<comment type="cofactor">
    <cofactor evidence="9">
        <name>Zn(2+)</name>
        <dbReference type="ChEBI" id="CHEBI:29105"/>
    </cofactor>
    <text evidence="9">Binds 2 Zn(2+) ions per subunit.</text>
</comment>
<feature type="domain" description="Peptidase M20 dimerisation" evidence="10">
    <location>
        <begin position="209"/>
        <end position="311"/>
    </location>
</feature>
<dbReference type="PROSITE" id="PS00759">
    <property type="entry name" value="ARGE_DAPE_CPG2_2"/>
    <property type="match status" value="1"/>
</dbReference>
<dbReference type="Pfam" id="PF01546">
    <property type="entry name" value="Peptidase_M20"/>
    <property type="match status" value="1"/>
</dbReference>
<dbReference type="EC" id="3.4.11.4" evidence="9"/>
<evidence type="ECO:0000256" key="7">
    <source>
        <dbReference type="ARBA" id="ARBA00022833"/>
    </source>
</evidence>
<dbReference type="Gene3D" id="3.30.70.360">
    <property type="match status" value="1"/>
</dbReference>
<dbReference type="Gene3D" id="3.40.630.10">
    <property type="entry name" value="Zn peptidases"/>
    <property type="match status" value="1"/>
</dbReference>
<sequence>MREAVLNRFLRYVRVDTRSELGSDTYPSTLKQLNLAKMLRDELLELGVPQVELDQNGYIIAKIPGNFATNAPAIGFLAHYDTSPDLSGENVCPKIVENYDGKDIALDEAGNYILSPAEFPELVDYQGQTLITTDGTTLLGADDKAGIAEIITAIEYFLQHPEIKHGPLCIGFTPDEEVSGGTKYFDIARFGAELAYTIDGEGLGSINFENFNAASATIVIKGCNIHPGSAKHKMINASLLGIEFNEMLPLFDRPMFTDSYEGFYHLTDFRGNVEEAVLNYLIREHDRKIFEQRKVIVQQAVNFLKLKYPKTKIDCEITDSYYNMREKIEPVAHIIAIAEQAMRDIGVTPVIFPIRGGTDGARLSFNGLPCPNLFTGGHNAHGRYEYIPLESMEKAVQTIVRLIELFATPQNALK</sequence>
<evidence type="ECO:0000256" key="8">
    <source>
        <dbReference type="ARBA" id="ARBA00023049"/>
    </source>
</evidence>
<dbReference type="Proteomes" id="UP000216052">
    <property type="component" value="Chromosome"/>
</dbReference>
<proteinExistence type="inferred from homology"/>
<dbReference type="PROSITE" id="PS00758">
    <property type="entry name" value="ARGE_DAPE_CPG2_1"/>
    <property type="match status" value="1"/>
</dbReference>
<dbReference type="InterPro" id="IPR036264">
    <property type="entry name" value="Bact_exopeptidase_dim_dom"/>
</dbReference>
<dbReference type="InterPro" id="IPR010161">
    <property type="entry name" value="Peptidase_M20B"/>
</dbReference>
<evidence type="ECO:0000256" key="9">
    <source>
        <dbReference type="HAMAP-Rule" id="MF_00550"/>
    </source>
</evidence>
<dbReference type="SUPFAM" id="SSF55031">
    <property type="entry name" value="Bacterial exopeptidase dimerisation domain"/>
    <property type="match status" value="1"/>
</dbReference>
<dbReference type="PIRSF" id="PIRSF037215">
    <property type="entry name" value="Peptidase_M20B"/>
    <property type="match status" value="1"/>
</dbReference>
<dbReference type="Pfam" id="PF07687">
    <property type="entry name" value="M20_dimer"/>
    <property type="match status" value="1"/>
</dbReference>
<comment type="subcellular location">
    <subcellularLocation>
        <location evidence="9">Cytoplasm</location>
    </subcellularLocation>
</comment>
<evidence type="ECO:0000256" key="2">
    <source>
        <dbReference type="ARBA" id="ARBA00009692"/>
    </source>
</evidence>
<keyword evidence="12" id="KW-1185">Reference proteome</keyword>
<dbReference type="NCBIfam" id="NF009920">
    <property type="entry name" value="PRK13381.1"/>
    <property type="match status" value="1"/>
</dbReference>
<comment type="similarity">
    <text evidence="2 9">Belongs to the peptidase M20B family.</text>
</comment>
<dbReference type="SUPFAM" id="SSF53187">
    <property type="entry name" value="Zn-dependent exopeptidases"/>
    <property type="match status" value="1"/>
</dbReference>
<feature type="binding site" evidence="9">
    <location>
        <position position="199"/>
    </location>
    <ligand>
        <name>Zn(2+)</name>
        <dbReference type="ChEBI" id="CHEBI:29105"/>
        <label>1</label>
    </ligand>
</feature>
<feature type="binding site" evidence="9">
    <location>
        <position position="142"/>
    </location>
    <ligand>
        <name>Zn(2+)</name>
        <dbReference type="ChEBI" id="CHEBI:29105"/>
        <label>1</label>
    </ligand>
</feature>
<dbReference type="NCBIfam" id="NF003976">
    <property type="entry name" value="PRK05469.1"/>
    <property type="match status" value="1"/>
</dbReference>
<evidence type="ECO:0000256" key="1">
    <source>
        <dbReference type="ARBA" id="ARBA00000870"/>
    </source>
</evidence>
<dbReference type="InterPro" id="IPR011650">
    <property type="entry name" value="Peptidase_M20_dimer"/>
</dbReference>
<evidence type="ECO:0000256" key="3">
    <source>
        <dbReference type="ARBA" id="ARBA00022438"/>
    </source>
</evidence>
<dbReference type="NCBIfam" id="TIGR01882">
    <property type="entry name" value="peptidase-T"/>
    <property type="match status" value="1"/>
</dbReference>
<evidence type="ECO:0000313" key="11">
    <source>
        <dbReference type="EMBL" id="XFO73761.1"/>
    </source>
</evidence>
<dbReference type="RefSeq" id="WP_176772780.1">
    <property type="nucleotide sequence ID" value="NZ_CP155571.1"/>
</dbReference>
<accession>A0ABZ3J6L9</accession>